<organism evidence="1 2">
    <name type="scientific">Araneus ventricosus</name>
    <name type="common">Orbweaver spider</name>
    <name type="synonym">Epeira ventricosa</name>
    <dbReference type="NCBI Taxonomy" id="182803"/>
    <lineage>
        <taxon>Eukaryota</taxon>
        <taxon>Metazoa</taxon>
        <taxon>Ecdysozoa</taxon>
        <taxon>Arthropoda</taxon>
        <taxon>Chelicerata</taxon>
        <taxon>Arachnida</taxon>
        <taxon>Araneae</taxon>
        <taxon>Araneomorphae</taxon>
        <taxon>Entelegynae</taxon>
        <taxon>Araneoidea</taxon>
        <taxon>Araneidae</taxon>
        <taxon>Araneus</taxon>
    </lineage>
</organism>
<accession>A0A4Y2HKQ2</accession>
<protein>
    <submittedName>
        <fullName evidence="1">Uncharacterized protein</fullName>
    </submittedName>
</protein>
<proteinExistence type="predicted"/>
<sequence>MSVMRKEVAFAIEEGVAYAKGGGHRGFFVSELSKRYGYTVLSAQHRTPPHAPAPDAITATEPVGWTWDSAQNRFIEIIIYTYKTLTCVAQKRG</sequence>
<evidence type="ECO:0000313" key="2">
    <source>
        <dbReference type="Proteomes" id="UP000499080"/>
    </source>
</evidence>
<name>A0A4Y2HKQ2_ARAVE</name>
<dbReference type="Proteomes" id="UP000499080">
    <property type="component" value="Unassembled WGS sequence"/>
</dbReference>
<dbReference type="AlphaFoldDB" id="A0A4Y2HKQ2"/>
<comment type="caution">
    <text evidence="1">The sequence shown here is derived from an EMBL/GenBank/DDBJ whole genome shotgun (WGS) entry which is preliminary data.</text>
</comment>
<keyword evidence="2" id="KW-1185">Reference proteome</keyword>
<gene>
    <name evidence="1" type="ORF">AVEN_121295_1</name>
</gene>
<reference evidence="1 2" key="1">
    <citation type="journal article" date="2019" name="Sci. Rep.">
        <title>Orb-weaving spider Araneus ventricosus genome elucidates the spidroin gene catalogue.</title>
        <authorList>
            <person name="Kono N."/>
            <person name="Nakamura H."/>
            <person name="Ohtoshi R."/>
            <person name="Moran D.A.P."/>
            <person name="Shinohara A."/>
            <person name="Yoshida Y."/>
            <person name="Fujiwara M."/>
            <person name="Mori M."/>
            <person name="Tomita M."/>
            <person name="Arakawa K."/>
        </authorList>
    </citation>
    <scope>NUCLEOTIDE SEQUENCE [LARGE SCALE GENOMIC DNA]</scope>
</reference>
<evidence type="ECO:0000313" key="1">
    <source>
        <dbReference type="EMBL" id="GBM65907.1"/>
    </source>
</evidence>
<dbReference type="EMBL" id="BGPR01103297">
    <property type="protein sequence ID" value="GBM65907.1"/>
    <property type="molecule type" value="Genomic_DNA"/>
</dbReference>